<dbReference type="PANTHER" id="PTHR43095:SF6">
    <property type="entry name" value="XYLULOSE KINASE"/>
    <property type="match status" value="1"/>
</dbReference>
<keyword evidence="2 8" id="KW-0859">Xylose metabolism</keyword>
<dbReference type="GO" id="GO:0042732">
    <property type="term" value="P:D-xylose metabolic process"/>
    <property type="evidence" value="ECO:0007669"/>
    <property type="project" value="UniProtKB-KW"/>
</dbReference>
<keyword evidence="7 8" id="KW-0119">Carbohydrate metabolism</keyword>
<evidence type="ECO:0000256" key="1">
    <source>
        <dbReference type="ARBA" id="ARBA00009156"/>
    </source>
</evidence>
<evidence type="ECO:0000256" key="7">
    <source>
        <dbReference type="ARBA" id="ARBA00023277"/>
    </source>
</evidence>
<dbReference type="Gene3D" id="3.30.420.40">
    <property type="match status" value="2"/>
</dbReference>
<dbReference type="InterPro" id="IPR006000">
    <property type="entry name" value="Xylulokinase"/>
</dbReference>
<sequence length="492" mass="53235">MATYLGIDIGTSAVKVILMGENGDVLDSQSESYGFDSPHPLWREQDPEIWWNGTRAAIAKIRARQSYAWSAVEAIGLSGQMHGAVCLDEKNQPVHPAILWNDGRAFKECDALNEQLPHLGESSGVPAMPGFTAPKLLWLKQFEPETFSKIHKVILPKDYVRLKLTGELCTDVSDAAGTLWLNEQIRNWDENVLNASGISTAHMPKLIEGNDISGILTAETSLEIGLPVDTPVCGGGGDAAVGGVGIGAINEGDAFVSLGTSGQIFVAKERYVANPQKLVHAFAHALPDRWYQMACLLNGASPLAWFSTISGQPVPTLLEEAEQHGSGNGSEMFLPYLSGERTPHNNPFATGSFQGITSTTERHHMTQAILEGIAYSLRDCLLALSDNGLPFHALGAIGGGARSQYWLQIVADVLEVPINQYVGGETGPALGAARLAMLSVKGGTLEEVCTTPVVSATFQPNARRQAYHRENHQRFIHYYQQLEPTMGPRDKN</sequence>
<evidence type="ECO:0000313" key="14">
    <source>
        <dbReference type="Proteomes" id="UP000473008"/>
    </source>
</evidence>
<dbReference type="EC" id="2.7.1.17" evidence="8 10"/>
<evidence type="ECO:0000313" key="13">
    <source>
        <dbReference type="EMBL" id="NGN99927.1"/>
    </source>
</evidence>
<dbReference type="SUPFAM" id="SSF53067">
    <property type="entry name" value="Actin-like ATPase domain"/>
    <property type="match status" value="2"/>
</dbReference>
<evidence type="ECO:0000259" key="12">
    <source>
        <dbReference type="Pfam" id="PF02782"/>
    </source>
</evidence>
<dbReference type="PANTHER" id="PTHR43095">
    <property type="entry name" value="SUGAR KINASE"/>
    <property type="match status" value="1"/>
</dbReference>
<dbReference type="NCBIfam" id="TIGR01312">
    <property type="entry name" value="XylB"/>
    <property type="match status" value="1"/>
</dbReference>
<evidence type="ECO:0000256" key="6">
    <source>
        <dbReference type="ARBA" id="ARBA00022840"/>
    </source>
</evidence>
<feature type="active site" description="Proton acceptor" evidence="8">
    <location>
        <position position="238"/>
    </location>
</feature>
<dbReference type="Pfam" id="PF02782">
    <property type="entry name" value="FGGY_C"/>
    <property type="match status" value="1"/>
</dbReference>
<evidence type="ECO:0000256" key="2">
    <source>
        <dbReference type="ARBA" id="ARBA00022629"/>
    </source>
</evidence>
<evidence type="ECO:0000256" key="3">
    <source>
        <dbReference type="ARBA" id="ARBA00022679"/>
    </source>
</evidence>
<accession>A0A6M1RVE0</accession>
<evidence type="ECO:0000256" key="8">
    <source>
        <dbReference type="HAMAP-Rule" id="MF_02220"/>
    </source>
</evidence>
<dbReference type="AlphaFoldDB" id="A0A6M1RVE0"/>
<comment type="function">
    <text evidence="8">Catalyzes the phosphorylation of D-xylulose to D-xylulose 5-phosphate.</text>
</comment>
<comment type="similarity">
    <text evidence="1 8 9">Belongs to the FGGY kinase family.</text>
</comment>
<proteinExistence type="inferred from homology"/>
<keyword evidence="3 8" id="KW-0808">Transferase</keyword>
<name>A0A6M1RVE0_9GAMM</name>
<keyword evidence="6 8" id="KW-0067">ATP-binding</keyword>
<evidence type="ECO:0000256" key="4">
    <source>
        <dbReference type="ARBA" id="ARBA00022741"/>
    </source>
</evidence>
<organism evidence="13 14">
    <name type="scientific">Grimontia sedimenti</name>
    <dbReference type="NCBI Taxonomy" id="2711294"/>
    <lineage>
        <taxon>Bacteria</taxon>
        <taxon>Pseudomonadati</taxon>
        <taxon>Pseudomonadota</taxon>
        <taxon>Gammaproteobacteria</taxon>
        <taxon>Vibrionales</taxon>
        <taxon>Vibrionaceae</taxon>
        <taxon>Grimontia</taxon>
    </lineage>
</organism>
<dbReference type="Proteomes" id="UP000473008">
    <property type="component" value="Unassembled WGS sequence"/>
</dbReference>
<keyword evidence="5 8" id="KW-0418">Kinase</keyword>
<dbReference type="GO" id="GO:0005524">
    <property type="term" value="F:ATP binding"/>
    <property type="evidence" value="ECO:0007669"/>
    <property type="project" value="UniProtKB-UniRule"/>
</dbReference>
<feature type="domain" description="Carbohydrate kinase FGGY C-terminal" evidence="12">
    <location>
        <begin position="255"/>
        <end position="438"/>
    </location>
</feature>
<dbReference type="Pfam" id="PF00370">
    <property type="entry name" value="FGGY_N"/>
    <property type="match status" value="1"/>
</dbReference>
<feature type="domain" description="Carbohydrate kinase FGGY N-terminal" evidence="11">
    <location>
        <begin position="4"/>
        <end position="245"/>
    </location>
</feature>
<dbReference type="InterPro" id="IPR018484">
    <property type="entry name" value="FGGY_N"/>
</dbReference>
<evidence type="ECO:0000259" key="11">
    <source>
        <dbReference type="Pfam" id="PF00370"/>
    </source>
</evidence>
<dbReference type="GO" id="GO:0004856">
    <property type="term" value="F:D-xylulokinase activity"/>
    <property type="evidence" value="ECO:0007669"/>
    <property type="project" value="UniProtKB-UniRule"/>
</dbReference>
<dbReference type="InterPro" id="IPR018483">
    <property type="entry name" value="Carb_kinase_FGGY_CS"/>
</dbReference>
<dbReference type="InterPro" id="IPR043129">
    <property type="entry name" value="ATPase_NBD"/>
</dbReference>
<comment type="catalytic activity">
    <reaction evidence="8 10">
        <text>D-xylulose + ATP = D-xylulose 5-phosphate + ADP + H(+)</text>
        <dbReference type="Rhea" id="RHEA:10964"/>
        <dbReference type="ChEBI" id="CHEBI:15378"/>
        <dbReference type="ChEBI" id="CHEBI:17140"/>
        <dbReference type="ChEBI" id="CHEBI:30616"/>
        <dbReference type="ChEBI" id="CHEBI:57737"/>
        <dbReference type="ChEBI" id="CHEBI:456216"/>
        <dbReference type="EC" id="2.7.1.17"/>
    </reaction>
</comment>
<dbReference type="PROSITE" id="PS00445">
    <property type="entry name" value="FGGY_KINASES_2"/>
    <property type="match status" value="1"/>
</dbReference>
<dbReference type="RefSeq" id="WP_165018111.1">
    <property type="nucleotide sequence ID" value="NZ_JAALDL010000020.1"/>
</dbReference>
<dbReference type="GO" id="GO:0005998">
    <property type="term" value="P:xylulose catabolic process"/>
    <property type="evidence" value="ECO:0007669"/>
    <property type="project" value="UniProtKB-UniRule"/>
</dbReference>
<comment type="caution">
    <text evidence="13">The sequence shown here is derived from an EMBL/GenBank/DDBJ whole genome shotgun (WGS) entry which is preliminary data.</text>
</comment>
<feature type="binding site" evidence="8">
    <location>
        <begin position="81"/>
        <end position="82"/>
    </location>
    <ligand>
        <name>substrate</name>
    </ligand>
</feature>
<gene>
    <name evidence="8 10 13" type="primary">xylB</name>
    <name evidence="13" type="ORF">G5S52_20505</name>
</gene>
<dbReference type="InterPro" id="IPR000577">
    <property type="entry name" value="Carb_kinase_FGGY"/>
</dbReference>
<evidence type="ECO:0000256" key="5">
    <source>
        <dbReference type="ARBA" id="ARBA00022777"/>
    </source>
</evidence>
<dbReference type="InterPro" id="IPR050406">
    <property type="entry name" value="FGGY_Carb_Kinase"/>
</dbReference>
<keyword evidence="4 8" id="KW-0547">Nucleotide-binding</keyword>
<evidence type="ECO:0000256" key="9">
    <source>
        <dbReference type="RuleBase" id="RU003733"/>
    </source>
</evidence>
<evidence type="ECO:0000256" key="10">
    <source>
        <dbReference type="RuleBase" id="RU364073"/>
    </source>
</evidence>
<feature type="site" description="Important for activity" evidence="8">
    <location>
        <position position="8"/>
    </location>
</feature>
<dbReference type="HAMAP" id="MF_02220">
    <property type="entry name" value="XylB"/>
    <property type="match status" value="1"/>
</dbReference>
<dbReference type="InterPro" id="IPR018485">
    <property type="entry name" value="FGGY_C"/>
</dbReference>
<dbReference type="CDD" id="cd07808">
    <property type="entry name" value="ASKHA_NBD_FGGY_EcXK-like"/>
    <property type="match status" value="1"/>
</dbReference>
<protein>
    <recommendedName>
        <fullName evidence="8 10">Xylulose kinase</fullName>
        <shortName evidence="8 10">Xylulokinase</shortName>
        <ecNumber evidence="8 10">2.7.1.17</ecNumber>
    </recommendedName>
</protein>
<keyword evidence="14" id="KW-1185">Reference proteome</keyword>
<reference evidence="13 14" key="1">
    <citation type="submission" date="2020-02" db="EMBL/GenBank/DDBJ databases">
        <title>The draft genome of Grimontia sedimenta sp. nov., isolated from benthic sediments near coral reefs south of Kuwait.</title>
        <authorList>
            <person name="Mahmoud H.M."/>
            <person name="Jose L."/>
            <person name="Eapen S."/>
        </authorList>
    </citation>
    <scope>NUCLEOTIDE SEQUENCE [LARGE SCALE GENOMIC DNA]</scope>
    <source>
        <strain evidence="13 14">S25</strain>
    </source>
</reference>
<dbReference type="PIRSF" id="PIRSF000538">
    <property type="entry name" value="GlpK"/>
    <property type="match status" value="1"/>
</dbReference>
<dbReference type="EMBL" id="JAALDL010000020">
    <property type="protein sequence ID" value="NGN99927.1"/>
    <property type="molecule type" value="Genomic_DNA"/>
</dbReference>